<keyword evidence="5" id="KW-0413">Isomerase</keyword>
<dbReference type="CDD" id="cd01398">
    <property type="entry name" value="RPI_A"/>
    <property type="match status" value="1"/>
</dbReference>
<evidence type="ECO:0000256" key="5">
    <source>
        <dbReference type="ARBA" id="ARBA00023235"/>
    </source>
</evidence>
<dbReference type="EMBL" id="JBJUIK010000012">
    <property type="protein sequence ID" value="KAL3510638.1"/>
    <property type="molecule type" value="Genomic_DNA"/>
</dbReference>
<comment type="pathway">
    <text evidence="2">Carbohydrate degradation; pentose phosphate pathway; D-ribose 5-phosphate from D-ribulose 5-phosphate (non-oxidative stage): step 1/1.</text>
</comment>
<dbReference type="SUPFAM" id="SSF75445">
    <property type="entry name" value="D-ribose-5-phosphate isomerase (RpiA), lid domain"/>
    <property type="match status" value="1"/>
</dbReference>
<proteinExistence type="inferred from homology"/>
<dbReference type="PANTHER" id="PTHR43748">
    <property type="entry name" value="RIBOSE-5-PHOSPHATE ISOMERASE 3, CHLOROPLASTIC-RELATED"/>
    <property type="match status" value="1"/>
</dbReference>
<dbReference type="AlphaFoldDB" id="A0ABD2YUN6"/>
<evidence type="ECO:0000313" key="6">
    <source>
        <dbReference type="EMBL" id="KAL3510638.1"/>
    </source>
</evidence>
<dbReference type="InterPro" id="IPR020672">
    <property type="entry name" value="Ribose5P_isomerase_typA_subgr"/>
</dbReference>
<dbReference type="InterPro" id="IPR037171">
    <property type="entry name" value="NagB/RpiA_transferase-like"/>
</dbReference>
<comment type="similarity">
    <text evidence="3">Belongs to the ribose 5-phosphate isomerase family.</text>
</comment>
<dbReference type="InterPro" id="IPR050262">
    <property type="entry name" value="Ribose-5P_isomerase"/>
</dbReference>
<dbReference type="Gene3D" id="3.40.50.1360">
    <property type="match status" value="1"/>
</dbReference>
<evidence type="ECO:0000256" key="1">
    <source>
        <dbReference type="ARBA" id="ARBA00001713"/>
    </source>
</evidence>
<dbReference type="GO" id="GO:0004751">
    <property type="term" value="F:ribose-5-phosphate isomerase activity"/>
    <property type="evidence" value="ECO:0007669"/>
    <property type="project" value="UniProtKB-EC"/>
</dbReference>
<gene>
    <name evidence="6" type="ORF">ACH5RR_030039</name>
</gene>
<evidence type="ECO:0000256" key="3">
    <source>
        <dbReference type="ARBA" id="ARBA00008088"/>
    </source>
</evidence>
<dbReference type="Proteomes" id="UP001630127">
    <property type="component" value="Unassembled WGS sequence"/>
</dbReference>
<dbReference type="NCBIfam" id="TIGR00021">
    <property type="entry name" value="rpiA"/>
    <property type="match status" value="1"/>
</dbReference>
<evidence type="ECO:0000313" key="7">
    <source>
        <dbReference type="Proteomes" id="UP001630127"/>
    </source>
</evidence>
<evidence type="ECO:0000256" key="2">
    <source>
        <dbReference type="ARBA" id="ARBA00004988"/>
    </source>
</evidence>
<organism evidence="6 7">
    <name type="scientific">Cinchona calisaya</name>
    <dbReference type="NCBI Taxonomy" id="153742"/>
    <lineage>
        <taxon>Eukaryota</taxon>
        <taxon>Viridiplantae</taxon>
        <taxon>Streptophyta</taxon>
        <taxon>Embryophyta</taxon>
        <taxon>Tracheophyta</taxon>
        <taxon>Spermatophyta</taxon>
        <taxon>Magnoliopsida</taxon>
        <taxon>eudicotyledons</taxon>
        <taxon>Gunneridae</taxon>
        <taxon>Pentapetalae</taxon>
        <taxon>asterids</taxon>
        <taxon>lamiids</taxon>
        <taxon>Gentianales</taxon>
        <taxon>Rubiaceae</taxon>
        <taxon>Cinchonoideae</taxon>
        <taxon>Cinchoneae</taxon>
        <taxon>Cinchona</taxon>
    </lineage>
</organism>
<accession>A0ABD2YUN6</accession>
<dbReference type="NCBIfam" id="NF001924">
    <property type="entry name" value="PRK00702.1"/>
    <property type="match status" value="1"/>
</dbReference>
<dbReference type="PANTHER" id="PTHR43748:SF2">
    <property type="entry name" value="RIBOSE-5-PHOSPHATE ISOMERASE 2-RELATED"/>
    <property type="match status" value="1"/>
</dbReference>
<dbReference type="EC" id="5.3.1.6" evidence="4"/>
<protein>
    <recommendedName>
        <fullName evidence="4">ribose-5-phosphate isomerase</fullName>
        <ecNumber evidence="4">5.3.1.6</ecNumber>
    </recommendedName>
</protein>
<dbReference type="HAMAP" id="MF_00170">
    <property type="entry name" value="Rib_5P_isom_A"/>
    <property type="match status" value="1"/>
</dbReference>
<reference evidence="6 7" key="1">
    <citation type="submission" date="2024-11" db="EMBL/GenBank/DDBJ databases">
        <title>A near-complete genome assembly of Cinchona calisaya.</title>
        <authorList>
            <person name="Lian D.C."/>
            <person name="Zhao X.W."/>
            <person name="Wei L."/>
        </authorList>
    </citation>
    <scope>NUCLEOTIDE SEQUENCE [LARGE SCALE GENOMIC DNA]</scope>
    <source>
        <tissue evidence="6">Nenye</tissue>
    </source>
</reference>
<dbReference type="FunFam" id="3.40.50.1360:FF:000001">
    <property type="entry name" value="Ribose-5-phosphate isomerase A"/>
    <property type="match status" value="1"/>
</dbReference>
<sequence length="395" mass="43472">MAIAYPHYLSSKNEPKSVEQALMVSSTQSSSSNRTHPVNSLTQDELKKIAAYKAVEFVQSGMVLGLGTGSTARHAVDRIAELMKLGKLTNIVGIPTSNVTRDQAVSLGIPLSDLDTHPIIDMSIDGADEVDPEMNLVKGRGGSLLREKMVEAASKKFIVIVDESKLVNYIGGSGLAMPVEIVPFCWKFTLKRLEMLFMEAGCVGKLRMFAGREEPFVTDNGNYIIDLYFKKDIGDLKASSDAILRLAGVVEHGMFLDMATTLIVAGELGVTRSADYHYGPLLMLKSSCFALYGAWLGGSQAYVERVFPWTSVKFIRAIVAPDNCAIKAWKYGERSFRLKPDIMLKLNSMLCNFRTISLCYLGLLMDSPADGRNQSNDFNVCDKKMVLRFSVFGVL</sequence>
<dbReference type="SUPFAM" id="SSF100950">
    <property type="entry name" value="NagB/RpiA/CoA transferase-like"/>
    <property type="match status" value="1"/>
</dbReference>
<comment type="caution">
    <text evidence="6">The sequence shown here is derived from an EMBL/GenBank/DDBJ whole genome shotgun (WGS) entry which is preliminary data.</text>
</comment>
<keyword evidence="7" id="KW-1185">Reference proteome</keyword>
<dbReference type="InterPro" id="IPR004788">
    <property type="entry name" value="Ribose5P_isomerase_type_A"/>
</dbReference>
<comment type="catalytic activity">
    <reaction evidence="1">
        <text>aldehydo-D-ribose 5-phosphate = D-ribulose 5-phosphate</text>
        <dbReference type="Rhea" id="RHEA:14657"/>
        <dbReference type="ChEBI" id="CHEBI:58121"/>
        <dbReference type="ChEBI" id="CHEBI:58273"/>
        <dbReference type="EC" id="5.3.1.6"/>
    </reaction>
</comment>
<dbReference type="Pfam" id="PF06026">
    <property type="entry name" value="Rib_5-P_isom_A"/>
    <property type="match status" value="1"/>
</dbReference>
<dbReference type="Gene3D" id="3.30.70.260">
    <property type="match status" value="1"/>
</dbReference>
<name>A0ABD2YUN6_9GENT</name>
<evidence type="ECO:0000256" key="4">
    <source>
        <dbReference type="ARBA" id="ARBA00011959"/>
    </source>
</evidence>